<gene>
    <name evidence="1" type="ORF">Vadar_018508</name>
</gene>
<proteinExistence type="predicted"/>
<protein>
    <submittedName>
        <fullName evidence="1">Uncharacterized protein</fullName>
    </submittedName>
</protein>
<evidence type="ECO:0000313" key="2">
    <source>
        <dbReference type="Proteomes" id="UP000828048"/>
    </source>
</evidence>
<reference evidence="1 2" key="1">
    <citation type="journal article" date="2021" name="Hortic Res">
        <title>High-quality reference genome and annotation aids understanding of berry development for evergreen blueberry (Vaccinium darrowii).</title>
        <authorList>
            <person name="Yu J."/>
            <person name="Hulse-Kemp A.M."/>
            <person name="Babiker E."/>
            <person name="Staton M."/>
        </authorList>
    </citation>
    <scope>NUCLEOTIDE SEQUENCE [LARGE SCALE GENOMIC DNA]</scope>
    <source>
        <strain evidence="2">cv. NJ 8807/NJ 8810</strain>
        <tissue evidence="1">Young leaf</tissue>
    </source>
</reference>
<accession>A0ACB7X1X9</accession>
<comment type="caution">
    <text evidence="1">The sequence shown here is derived from an EMBL/GenBank/DDBJ whole genome shotgun (WGS) entry which is preliminary data.</text>
</comment>
<name>A0ACB7X1X9_9ERIC</name>
<sequence>MERGGGCLNGSKPSFQKIKLDLVINKLMFTPFREVFPVGFLSLHKLEHIRTRGWVVPRGIDNILVVRMRRPHGLKLEELGDFVERNIEVHN</sequence>
<organism evidence="1 2">
    <name type="scientific">Vaccinium darrowii</name>
    <dbReference type="NCBI Taxonomy" id="229202"/>
    <lineage>
        <taxon>Eukaryota</taxon>
        <taxon>Viridiplantae</taxon>
        <taxon>Streptophyta</taxon>
        <taxon>Embryophyta</taxon>
        <taxon>Tracheophyta</taxon>
        <taxon>Spermatophyta</taxon>
        <taxon>Magnoliopsida</taxon>
        <taxon>eudicotyledons</taxon>
        <taxon>Gunneridae</taxon>
        <taxon>Pentapetalae</taxon>
        <taxon>asterids</taxon>
        <taxon>Ericales</taxon>
        <taxon>Ericaceae</taxon>
        <taxon>Vaccinioideae</taxon>
        <taxon>Vaccinieae</taxon>
        <taxon>Vaccinium</taxon>
    </lineage>
</organism>
<dbReference type="Proteomes" id="UP000828048">
    <property type="component" value="Chromosome 2"/>
</dbReference>
<keyword evidence="2" id="KW-1185">Reference proteome</keyword>
<evidence type="ECO:0000313" key="1">
    <source>
        <dbReference type="EMBL" id="KAH7834678.1"/>
    </source>
</evidence>
<dbReference type="EMBL" id="CM037152">
    <property type="protein sequence ID" value="KAH7834678.1"/>
    <property type="molecule type" value="Genomic_DNA"/>
</dbReference>